<reference evidence="2 3" key="1">
    <citation type="journal article" date="2015" name="Genome Biol. Evol.">
        <title>Comparative Genomics of a Bacterivorous Green Alga Reveals Evolutionary Causalities and Consequences of Phago-Mixotrophic Mode of Nutrition.</title>
        <authorList>
            <person name="Burns J.A."/>
            <person name="Paasch A."/>
            <person name="Narechania A."/>
            <person name="Kim E."/>
        </authorList>
    </citation>
    <scope>NUCLEOTIDE SEQUENCE [LARGE SCALE GENOMIC DNA]</scope>
    <source>
        <strain evidence="2 3">PLY_AMNH</strain>
    </source>
</reference>
<name>A0AAE0BKJ1_9CHLO</name>
<proteinExistence type="predicted"/>
<keyword evidence="3" id="KW-1185">Reference proteome</keyword>
<feature type="compositionally biased region" description="Basic and acidic residues" evidence="1">
    <location>
        <begin position="10"/>
        <end position="28"/>
    </location>
</feature>
<feature type="region of interest" description="Disordered" evidence="1">
    <location>
        <begin position="1"/>
        <end position="42"/>
    </location>
</feature>
<comment type="caution">
    <text evidence="2">The sequence shown here is derived from an EMBL/GenBank/DDBJ whole genome shotgun (WGS) entry which is preliminary data.</text>
</comment>
<protein>
    <submittedName>
        <fullName evidence="2">Uncharacterized protein</fullName>
    </submittedName>
</protein>
<sequence>MAVKFSSQLRDARSRLELAQQRQREQFDRRHKQQRRRQLAEADRGAPVAYRLALPPHWRIHDVFAKYRLKPYVSGTDEFASRARPPIPDPVMVDGQAEVHVNEILEYRADMLQYVDRGRQHRQQQQPKSAHLGVTLSQRMQYPCDVSDVEPNPENFCLPWERVETLENAKSW</sequence>
<dbReference type="Proteomes" id="UP001190700">
    <property type="component" value="Unassembled WGS sequence"/>
</dbReference>
<gene>
    <name evidence="2" type="ORF">CYMTET_52334</name>
</gene>
<evidence type="ECO:0000256" key="1">
    <source>
        <dbReference type="SAM" id="MobiDB-lite"/>
    </source>
</evidence>
<accession>A0AAE0BKJ1</accession>
<dbReference type="AlphaFoldDB" id="A0AAE0BKJ1"/>
<dbReference type="EMBL" id="LGRX02034515">
    <property type="protein sequence ID" value="KAK3237603.1"/>
    <property type="molecule type" value="Genomic_DNA"/>
</dbReference>
<evidence type="ECO:0000313" key="2">
    <source>
        <dbReference type="EMBL" id="KAK3237603.1"/>
    </source>
</evidence>
<evidence type="ECO:0000313" key="3">
    <source>
        <dbReference type="Proteomes" id="UP001190700"/>
    </source>
</evidence>
<organism evidence="2 3">
    <name type="scientific">Cymbomonas tetramitiformis</name>
    <dbReference type="NCBI Taxonomy" id="36881"/>
    <lineage>
        <taxon>Eukaryota</taxon>
        <taxon>Viridiplantae</taxon>
        <taxon>Chlorophyta</taxon>
        <taxon>Pyramimonadophyceae</taxon>
        <taxon>Pyramimonadales</taxon>
        <taxon>Pyramimonadaceae</taxon>
        <taxon>Cymbomonas</taxon>
    </lineage>
</organism>